<name>A0A1M5KA07_9FLAO</name>
<reference evidence="3" key="1">
    <citation type="submission" date="2016-11" db="EMBL/GenBank/DDBJ databases">
        <authorList>
            <person name="Varghese N."/>
            <person name="Submissions S."/>
        </authorList>
    </citation>
    <scope>NUCLEOTIDE SEQUENCE [LARGE SCALE GENOMIC DNA]</scope>
    <source>
        <strain evidence="3">DSM 19729</strain>
    </source>
</reference>
<dbReference type="STRING" id="280093.SAMN05443373_102177"/>
<dbReference type="InterPro" id="IPR026341">
    <property type="entry name" value="T9SS_type_B"/>
</dbReference>
<dbReference type="Proteomes" id="UP000237771">
    <property type="component" value="Unassembled WGS sequence"/>
</dbReference>
<reference evidence="1 4" key="3">
    <citation type="submission" date="2018-03" db="EMBL/GenBank/DDBJ databases">
        <title>Genomic Encyclopedia of Archaeal and Bacterial Type Strains, Phase II (KMG-II): from individual species to whole genera.</title>
        <authorList>
            <person name="Goeker M."/>
        </authorList>
    </citation>
    <scope>NUCLEOTIDE SEQUENCE [LARGE SCALE GENOMIC DNA]</scope>
    <source>
        <strain evidence="1 4">DSM 17797</strain>
    </source>
</reference>
<dbReference type="EMBL" id="FQWO01000002">
    <property type="protein sequence ID" value="SHG49541.1"/>
    <property type="molecule type" value="Genomic_DNA"/>
</dbReference>
<protein>
    <submittedName>
        <fullName evidence="2">Gliding motility-associated C-terminal domain-containing protein</fullName>
    </submittedName>
    <submittedName>
        <fullName evidence="1">Gliding motility-associated-like protein</fullName>
    </submittedName>
</protein>
<dbReference type="NCBIfam" id="TIGR04131">
    <property type="entry name" value="Bac_Flav_CTERM"/>
    <property type="match status" value="1"/>
</dbReference>
<evidence type="ECO:0000313" key="1">
    <source>
        <dbReference type="EMBL" id="PRZ26214.1"/>
    </source>
</evidence>
<dbReference type="Proteomes" id="UP000184384">
    <property type="component" value="Unassembled WGS sequence"/>
</dbReference>
<organism evidence="2 3">
    <name type="scientific">Flavobacterium granuli</name>
    <dbReference type="NCBI Taxonomy" id="280093"/>
    <lineage>
        <taxon>Bacteria</taxon>
        <taxon>Pseudomonadati</taxon>
        <taxon>Bacteroidota</taxon>
        <taxon>Flavobacteriia</taxon>
        <taxon>Flavobacteriales</taxon>
        <taxon>Flavobacteriaceae</taxon>
        <taxon>Flavobacterium</taxon>
    </lineage>
</organism>
<dbReference type="Pfam" id="PF13573">
    <property type="entry name" value="SprB"/>
    <property type="match status" value="7"/>
</dbReference>
<proteinExistence type="predicted"/>
<dbReference type="EMBL" id="PVUB01000002">
    <property type="protein sequence ID" value="PRZ26214.1"/>
    <property type="molecule type" value="Genomic_DNA"/>
</dbReference>
<dbReference type="Pfam" id="PF13585">
    <property type="entry name" value="CHU_C"/>
    <property type="match status" value="1"/>
</dbReference>
<accession>A0A1M5KA07</accession>
<reference evidence="2" key="2">
    <citation type="submission" date="2016-11" db="EMBL/GenBank/DDBJ databases">
        <authorList>
            <person name="Jaros S."/>
            <person name="Januszkiewicz K."/>
            <person name="Wedrychowicz H."/>
        </authorList>
    </citation>
    <scope>NUCLEOTIDE SEQUENCE [LARGE SCALE GENOMIC DNA]</scope>
    <source>
        <strain evidence="2">DSM 19729</strain>
    </source>
</reference>
<dbReference type="OrthoDB" id="607469at2"/>
<evidence type="ECO:0000313" key="2">
    <source>
        <dbReference type="EMBL" id="SHG49541.1"/>
    </source>
</evidence>
<dbReference type="RefSeq" id="WP_072940286.1">
    <property type="nucleotide sequence ID" value="NZ_FQWO01000002.1"/>
</dbReference>
<evidence type="ECO:0000313" key="4">
    <source>
        <dbReference type="Proteomes" id="UP000237771"/>
    </source>
</evidence>
<dbReference type="InterPro" id="IPR025667">
    <property type="entry name" value="SprB_repeat"/>
</dbReference>
<gene>
    <name evidence="1" type="ORF">BC624_102177</name>
    <name evidence="2" type="ORF">SAMN05443373_102177</name>
</gene>
<keyword evidence="4" id="KW-1185">Reference proteome</keyword>
<evidence type="ECO:0000313" key="3">
    <source>
        <dbReference type="Proteomes" id="UP000184384"/>
    </source>
</evidence>
<sequence length="4224" mass="446464">MHKTTFLKVSLLTLIFLQGFISYSQNLVSYVSKSQKNSDRDIFRIEKNISATEKQVLSNEGTKAVDFIVVDKNPVIKYAELPYSGQVSICPNNGKELPKLFLCGGNDSRLIETGITDAQSIIWERFISGGSCITVSNSDCANESAALSCWAQVATGKDYLANSAGQFRVKIVDKTGTPYVYYFNVYQNTLVPTAVAKSDIVKYGTGTCQIDGKITVGGFGPGYEYSFTTSSTPGTWQDSNVFTTGTAGNYTAFIRIKDVVGSCEFKVINLEIKSVNFGVTTTVVSPKCYGDKGSIKVNVTGVKQYKIEIFNSANNKVGGPVFPDGVDHTFKELDSGTYKVVTSVEGNACMVDTQTVTITSPTQLKASATITNDLSACSDIGEITVTATGGTTPYKYLVNVNNTGFVSNGISNKIKTVSSGTYVVRVEDANGCFIDNTVTVPIVDKPSYTINRVDSKCKDDKGQISLNITEPKLYTIEYSIDNGKNFKGGDYVFSNLVPDNYIVIVRFKRSDINSGKFCSDPSILVQIGGSKALTASAGVAELAGCRSGGAGRARITNVEGGTAPYQYSFDGGGSWGTLPEKDLMPGTYIPSVKDANGCVFVMEAITIDKIPQKPVITVDPPVFNCDGTATTSVTVTNSVGTQFSYDYYLDGVLNLNSPSNVFKNVSQGDHTITVSYNVLSVSTYSNLLKEDFGSGASTTTPGIATAYCFNDQRVVGPYNCGTRSVEDNQYSVTSDFWRSDDPNGTNAGAWFHYKDHTTSPGNKAGLPLDPKGRFLLVNIGSAAGPYGVLYSKPINDVIPNQPVIIDVYLGNLLRKTVNAANPDFIIELVDESGRVVASQATGIIPNNESWNLKTLSLNPGDNTNLTFKIRSGSILYSGNDAVIDDILVYQLPKSCNTTADFPIVVDGSKAFSAGITGYKDIQCNGQQNGEITLSAKNFDPVKGFQYSVDGGLNWQTEIPSPAVTSGSVTLTGLASGIYNISIRYDNSAKSCTFPLKQEIKMPKALIIDAKVTTDATCVFGATITAKATEGTPGYQYQLLNADGTILRPFQVEEEFTDVPVGSYTVVAKDINLCQTAVPAAVDVVAAIPPTAVFEPSNLCFDSSAEIKVKVTGGVGPYTYTTTFNGGQAIGPSATFDGPVLTYNATASGTYEFEITDSYGCKAAVISQDISAKLTAKIDSTTELDCDVAPNNEAVITGTITGGTAPFVVTVFSGTGPGIIAYPSATTFTYTTAVASTYEFEVKDFKGCITTVKATINPITNPIVTAKPTAPKCIGHANGEVELVGSGGSPGYYYKFAESTVFAGSAFSGTTIYKGLKAGIEYSYQVKDSKGCLSGIEKIMLTDPTPVTATISATDLACSSTGTKAAIVTIKDAAGGAGGYTYSFNGNTNYTTANTFSTTKAGTINAYIKDKNGCEVRLPDVVIAALSGPTGINVFFETGLECPDYTAHVKFQTIGGQSPIRYQVINVASGASIQLEASGQYNLPPGDYTFTATDRNGCSFTLDYNVKSVPDITAGGSVLTPIKCFGDKGDIQFTVGGLNSHKYDYVVTNTLGFTIDNKTNQSAATISLSNLVASSYTIVVKDRTTGCTATYTVALSQPNALTIISAVPTKINCKKDESEITVTVSGGTTNYSYAVLKSGDLSTPVYVANKSVLTVDTNGGIDKYWVVYVKDVNGCTTTKTVEILSDEMPTLDPITQPCYMGTPVDITLSGTVSVGTASYGMDGVYQNTKIFKNISPGTYIFSIKDGNGCEDFETITIDEQLTLTPRFDKNITCTTSAEAQVTLIVGGGRPVYKYEYKESLDAGYTLMPSNIFKTLTAGKFTFRVTDGNGCIAVTTKTIDITLATPPEIDDTAITTDEVGLKQTKLINCSGEATAAISITLDPAKGQAPFVFKVERTAPTYKDYGSQTSGLTAGTYTVTVTDAKGCTDSEDIIITEPKPMTINHTEIPITCVEGVAGVPSTSKGSIIIDSITDGTAGAVGGSGGTAPYNYYVTGVNGYKEEELNNAGTTSVKFNVVDFGLYQINVVDANGCSVLVQDVLVASDVRDLDISINSTADCIALGSAEVKIGTTLTTNGPFHFAIYTGPPMVYNTANPAWKNETVLGVPPGVNPGSKKADFTGLTPGVKYTFVVYDESTGCYYYETAETAIPTNSKLELSAPVAQNITCADLAAGDGKVSLIISSDYAGPVDVTYQIFNSQSLVQVGLPSLPVTVPGFVSAGPPVVKGELELKDIGTLPFGNYYVLVKETTGPNAGCSVASMAFNITKSARPLSVTAAVSKNENCNELGIITAEAMDGTGPYKYQITVSATMPAVDDVNWADENTFKKNAGSYYVWAKDKYNCIKSFPISLIKDAEPVIDPQTAPCFEGASIDVTITGSVSIGTAMYSIDGVTYVSDPKFTIYGPGSYTLYIQDGNGCIKTTPYEVNKQLILKAKRDNDLTCFAVDGDAKITLTASEGTSPYVTYEYSTNDGGIYTSMTPNVLTTAIAGTYIFRVTDTKGCQAISNEIVVTAKTKPDFTADATLVSCFGDSDGTITITPKDGLLPYEYSIDGAAFVPIAKITGLAVGTYKIIVRDSKECLSDEQTIEIKGPVALAATPVVKLFGCSATNTPEDAVVTINVTAGTGTAPYTYSFNGGPFGDDNTFAVGTSQKVDYVVLDGNGCNITGDVMVNPYNPPTAMTLDITPIYCNTVSAESKVIVTDVAGGSGDYSYEILYLDPDPTVLVPGSGVGLNEFTGLVPGVTYKIKVTDKVLGCSIEKSVTIKTENEISVTAQLLGDVFCKGDSTGSVAFTVSNYITATKYTYNLATTASVPSQSGDVITYTGLAAGKYTFTVTDDVSGCIAEVIDFIIAEPADPLDFTTTATNINCDKKLATITVTATGGTENYGYAVVKDGDPAPTVFGSNKVLEVDTNSGVDMDWVVYVQDANGCPKNSPVTIVMDASPVIDAAVAVSQCPSPTATYDIKITATGVGSLEYSIGSGFTTNSTITVGAPGTYDVTVRDKNGCINPVPFQVTILNPLQLSYDLTASPICNGTEGEITLKASGGSGVPTNYEYSKNGGGYVSSPVFAGLAPGTYIFSVRDKGTPDLCTKEIEVIINAANKDIDFTLSKTDVICNGDSNGSITVKLTAPTAFINNNPVYSYVLTDFATGTPIGGSQTTPVFSGLAVGKYVVTATSGRGCEVAKDVTIDGPLAITVQPPVVDEYGCAPGTNGTNYATITVGLPAGGSNDFKIYEFLRDGNPIPVQRGDNPVYTETDLLGGRYVINVYDTNGCVGTTTATINPFVAIDFASPSAITVTKAITCVNNEDIQVNVTLTGGAAVPLEYTIVATVDDATLGTVGNAIPYATQTNNSGEFKDLTVGSYAITVTNTITKCSIKTIHYVNEPNTFDLVASNVKNVICYGTATGSVDLTFVDNQLDNGDAAGAFEYTITGPAGTDPVRTTVGAQITIPNLVAGIYTVKAKLIATPSCEVETRFTIAQPNTDLSISVNSTPITCDPGNDGTITVSADGGWSAYYKYELVGVGPAAISVAYSDQFYFENLTPGTYTVNVKDMGGCVETQTVTLKDPDPIIVTANARANMLDCNGGTIGEIVVDLPTGGQGSNYSYILNYVSADPVFSSAPQANPIFSGLAAGIYTVTVVDGLNCVSQPTADIIIDEPTKVEATLVLASGITCKDAATLTLSASGGTGKYEYSTDKNFTTPLGTFTVSETFSVGLGDHQYYVRDEKGCVSFISNNVTINEITPLSLVLDLTNAVVYCKGDASATIDASATGGLGNYSYTLLDSAKNPIRPSQANGYFDKLSAGDYIVRVDSDDCQYDTEVISVSEPPTPLTIDRITKTDVTCNGENNGKIEINASGGTGQIKYAISPRLDQFFDSGVFDELVTGVYQVVIQDENGCFIVQDFEIKEPSLLSVSTVADSVFPEICAGDKDGAFSIEITGGTAPYSVSLGDINGTYTTGTASQTEFDFTGLGGGNHFVFIRDANGCTTDWLVALPESINMNPIAIVDYGCVNNAAANSVTITIDDSITNPADVDYALDGGNFQASSVFTNLTPGFHFVTARHSNGCEQQTINFEIKQVEPLTLVLNDGGLNEIVAVAAGGGGNYKYTLNGESYGNKSNFIIYKSGNYTVTVTDGNGCVASATRYFEYIDVCIPNNFTPNGDGINDVWAPGCTVNYKDLTFEVFDRYGRKVGNYRLGQYWDGRYNGTELPSGDYWYVLKLNDVKDAREFVGHFTLYR</sequence>